<feature type="region of interest" description="Disordered" evidence="2">
    <location>
        <begin position="520"/>
        <end position="563"/>
    </location>
</feature>
<evidence type="ECO:0000313" key="6">
    <source>
        <dbReference type="EMBL" id="CAB3251896.1"/>
    </source>
</evidence>
<feature type="domain" description="Rho-GAP" evidence="4">
    <location>
        <begin position="168"/>
        <end position="356"/>
    </location>
</feature>
<feature type="compositionally biased region" description="Pro residues" evidence="2">
    <location>
        <begin position="82"/>
        <end position="95"/>
    </location>
</feature>
<dbReference type="EMBL" id="CADEBD010000364">
    <property type="protein sequence ID" value="CAB3251896.1"/>
    <property type="molecule type" value="Genomic_DNA"/>
</dbReference>
<keyword evidence="1" id="KW-0343">GTPase activation</keyword>
<sequence>MTLWYTDILSPGAVSGGGADAQQSRDALDVRYSLAALADDYTKRKHVVRVTTAAGAELLLQAEGGAADAQRWLAALRRHSAEPPPAEPTPQPATPAPLTAQQQDCPSPLPPQRTKKIGRNRSPTGPPTPTLPSSPKNKTWKGRMAKQLRRMHGGATAAAAPATGWLGAPLERCPSDPDHPCVPRAVTLPAHAVEAYGLRTVGVYRVPGNAAGVAALAAALDRGEPPPANDPRWADVHVASSLLKAYLRRLPDPLLTADLYPAFIAADRSPERGRELRRLVHALPEAHYETLKYLIQHLRRVVAHSSFNKMEARNLAIVFGPTLVRAASDDMLAMVNDMSSQCRIIESFLTHYEWYFEEEEGEPPTEPPATGDELSPAPAPSRDLLIHNVKKIEGKDVSTRDIVSSIISAANRKIQRKPRSKPDKKAEDKRDSPGASPPSSPLTSPPHHLTTSLADYDGLNHKYVKRTQDDVNKIELETITALGRSRQEITRHTLNNFSIDGTGDLVSSLTSTFDQKLRTLNNSSPLDDGSIPYADECQDDAETKSSASSPSDANGERDERVSPAARAHDLKAAWLARDHRHSSSSSADEPEPRVWPRPRRHARDDCDDSEKENCGSGEPAAPAEPAPPPDGRQAPGAGAEPKRSSSLGRSPERGRVLRSESVNCRSPTLRRREAAGCRGTKLKRKNGMPERGIKRRHTVGGTKDFDKDGWSARHTRTSSPDLTWPAPLVPPPRHPLESHV</sequence>
<accession>A0A8S0ZRV8</accession>
<dbReference type="PROSITE" id="PS50003">
    <property type="entry name" value="PH_DOMAIN"/>
    <property type="match status" value="1"/>
</dbReference>
<dbReference type="PANTHER" id="PTHR23175">
    <property type="entry name" value="PDZ DOMAIN-CONTAINING PROTEIN"/>
    <property type="match status" value="1"/>
</dbReference>
<evidence type="ECO:0000313" key="7">
    <source>
        <dbReference type="Proteomes" id="UP000494106"/>
    </source>
</evidence>
<dbReference type="PANTHER" id="PTHR23175:SF23">
    <property type="entry name" value="PDZ DOMAIN-CONTAINING PROTEIN"/>
    <property type="match status" value="1"/>
</dbReference>
<feature type="compositionally biased region" description="Basic and acidic residues" evidence="2">
    <location>
        <begin position="554"/>
        <end position="563"/>
    </location>
</feature>
<dbReference type="GO" id="GO:0005096">
    <property type="term" value="F:GTPase activator activity"/>
    <property type="evidence" value="ECO:0007669"/>
    <property type="project" value="UniProtKB-KW"/>
</dbReference>
<dbReference type="EMBL" id="CADEBC010000483">
    <property type="protein sequence ID" value="CAB3234621.1"/>
    <property type="molecule type" value="Genomic_DNA"/>
</dbReference>
<comment type="caution">
    <text evidence="5">The sequence shown here is derived from an EMBL/GenBank/DDBJ whole genome shotgun (WGS) entry which is preliminary data.</text>
</comment>
<feature type="compositionally biased region" description="Basic and acidic residues" evidence="2">
    <location>
        <begin position="420"/>
        <end position="432"/>
    </location>
</feature>
<reference evidence="7 8" key="1">
    <citation type="submission" date="2020-04" db="EMBL/GenBank/DDBJ databases">
        <authorList>
            <person name="Wallbank WR R."/>
            <person name="Pardo Diaz C."/>
            <person name="Kozak K."/>
            <person name="Martin S."/>
            <person name="Jiggins C."/>
            <person name="Moest M."/>
            <person name="Warren A I."/>
            <person name="Byers J.R.P. K."/>
            <person name="Montejo-Kovacevich G."/>
            <person name="Yen C E."/>
        </authorList>
    </citation>
    <scope>NUCLEOTIDE SEQUENCE [LARGE SCALE GENOMIC DNA]</scope>
</reference>
<dbReference type="Pfam" id="PF00620">
    <property type="entry name" value="RhoGAP"/>
    <property type="match status" value="1"/>
</dbReference>
<protein>
    <submittedName>
        <fullName evidence="5">Uncharacterized protein</fullName>
    </submittedName>
</protein>
<dbReference type="InterPro" id="IPR011993">
    <property type="entry name" value="PH-like_dom_sf"/>
</dbReference>
<keyword evidence="7" id="KW-1185">Reference proteome</keyword>
<feature type="region of interest" description="Disordered" evidence="2">
    <location>
        <begin position="357"/>
        <end position="380"/>
    </location>
</feature>
<dbReference type="Gene3D" id="1.10.555.10">
    <property type="entry name" value="Rho GTPase activation protein"/>
    <property type="match status" value="1"/>
</dbReference>
<feature type="region of interest" description="Disordered" evidence="2">
    <location>
        <begin position="409"/>
        <end position="447"/>
    </location>
</feature>
<dbReference type="AlphaFoldDB" id="A0A8S0ZRV8"/>
<organism evidence="5 7">
    <name type="scientific">Arctia plantaginis</name>
    <name type="common">Wood tiger moth</name>
    <name type="synonym">Phalaena plantaginis</name>
    <dbReference type="NCBI Taxonomy" id="874455"/>
    <lineage>
        <taxon>Eukaryota</taxon>
        <taxon>Metazoa</taxon>
        <taxon>Ecdysozoa</taxon>
        <taxon>Arthropoda</taxon>
        <taxon>Hexapoda</taxon>
        <taxon>Insecta</taxon>
        <taxon>Pterygota</taxon>
        <taxon>Neoptera</taxon>
        <taxon>Endopterygota</taxon>
        <taxon>Lepidoptera</taxon>
        <taxon>Glossata</taxon>
        <taxon>Ditrysia</taxon>
        <taxon>Noctuoidea</taxon>
        <taxon>Erebidae</taxon>
        <taxon>Arctiinae</taxon>
        <taxon>Arctia</taxon>
    </lineage>
</organism>
<dbReference type="Gene3D" id="2.30.29.30">
    <property type="entry name" value="Pleckstrin-homology domain (PH domain)/Phosphotyrosine-binding domain (PTB)"/>
    <property type="match status" value="1"/>
</dbReference>
<dbReference type="InterPro" id="IPR001849">
    <property type="entry name" value="PH_domain"/>
</dbReference>
<feature type="region of interest" description="Disordered" evidence="2">
    <location>
        <begin position="80"/>
        <end position="143"/>
    </location>
</feature>
<evidence type="ECO:0000313" key="8">
    <source>
        <dbReference type="Proteomes" id="UP000494256"/>
    </source>
</evidence>
<evidence type="ECO:0000256" key="2">
    <source>
        <dbReference type="SAM" id="MobiDB-lite"/>
    </source>
</evidence>
<dbReference type="PROSITE" id="PS50238">
    <property type="entry name" value="RHOGAP"/>
    <property type="match status" value="1"/>
</dbReference>
<evidence type="ECO:0000259" key="3">
    <source>
        <dbReference type="PROSITE" id="PS50003"/>
    </source>
</evidence>
<dbReference type="InterPro" id="IPR008936">
    <property type="entry name" value="Rho_GTPase_activation_prot"/>
</dbReference>
<evidence type="ECO:0000313" key="5">
    <source>
        <dbReference type="EMBL" id="CAB3234621.1"/>
    </source>
</evidence>
<evidence type="ECO:0000259" key="4">
    <source>
        <dbReference type="PROSITE" id="PS50238"/>
    </source>
</evidence>
<dbReference type="InterPro" id="IPR000198">
    <property type="entry name" value="RhoGAP_dom"/>
</dbReference>
<dbReference type="SMART" id="SM00324">
    <property type="entry name" value="RhoGAP"/>
    <property type="match status" value="1"/>
</dbReference>
<dbReference type="Proteomes" id="UP000494256">
    <property type="component" value="Unassembled WGS sequence"/>
</dbReference>
<dbReference type="Proteomes" id="UP000494106">
    <property type="component" value="Unassembled WGS sequence"/>
</dbReference>
<dbReference type="SUPFAM" id="SSF50729">
    <property type="entry name" value="PH domain-like"/>
    <property type="match status" value="1"/>
</dbReference>
<feature type="compositionally biased region" description="Pro residues" evidence="2">
    <location>
        <begin position="435"/>
        <end position="444"/>
    </location>
</feature>
<gene>
    <name evidence="6" type="ORF">APLA_LOCUS13800</name>
    <name evidence="5" type="ORF">APLA_LOCUS5685</name>
</gene>
<dbReference type="OrthoDB" id="6281275at2759"/>
<evidence type="ECO:0000256" key="1">
    <source>
        <dbReference type="ARBA" id="ARBA00022468"/>
    </source>
</evidence>
<name>A0A8S0ZRV8_ARCPL</name>
<dbReference type="GO" id="GO:0007165">
    <property type="term" value="P:signal transduction"/>
    <property type="evidence" value="ECO:0007669"/>
    <property type="project" value="InterPro"/>
</dbReference>
<dbReference type="SUPFAM" id="SSF48350">
    <property type="entry name" value="GTPase activation domain, GAP"/>
    <property type="match status" value="1"/>
</dbReference>
<feature type="region of interest" description="Disordered" evidence="2">
    <location>
        <begin position="575"/>
        <end position="740"/>
    </location>
</feature>
<proteinExistence type="predicted"/>
<feature type="domain" description="PH" evidence="3">
    <location>
        <begin position="1"/>
        <end position="81"/>
    </location>
</feature>